<dbReference type="AlphaFoldDB" id="A0A6A6JRV3"/>
<keyword evidence="1" id="KW-0812">Transmembrane</keyword>
<protein>
    <submittedName>
        <fullName evidence="2">Uncharacterized protein</fullName>
    </submittedName>
</protein>
<organism evidence="2 3">
    <name type="scientific">Westerdykella ornata</name>
    <dbReference type="NCBI Taxonomy" id="318751"/>
    <lineage>
        <taxon>Eukaryota</taxon>
        <taxon>Fungi</taxon>
        <taxon>Dikarya</taxon>
        <taxon>Ascomycota</taxon>
        <taxon>Pezizomycotina</taxon>
        <taxon>Dothideomycetes</taxon>
        <taxon>Pleosporomycetidae</taxon>
        <taxon>Pleosporales</taxon>
        <taxon>Sporormiaceae</taxon>
        <taxon>Westerdykella</taxon>
    </lineage>
</organism>
<reference evidence="2" key="1">
    <citation type="journal article" date="2020" name="Stud. Mycol.">
        <title>101 Dothideomycetes genomes: a test case for predicting lifestyles and emergence of pathogens.</title>
        <authorList>
            <person name="Haridas S."/>
            <person name="Albert R."/>
            <person name="Binder M."/>
            <person name="Bloem J."/>
            <person name="Labutti K."/>
            <person name="Salamov A."/>
            <person name="Andreopoulos B."/>
            <person name="Baker S."/>
            <person name="Barry K."/>
            <person name="Bills G."/>
            <person name="Bluhm B."/>
            <person name="Cannon C."/>
            <person name="Castanera R."/>
            <person name="Culley D."/>
            <person name="Daum C."/>
            <person name="Ezra D."/>
            <person name="Gonzalez J."/>
            <person name="Henrissat B."/>
            <person name="Kuo A."/>
            <person name="Liang C."/>
            <person name="Lipzen A."/>
            <person name="Lutzoni F."/>
            <person name="Magnuson J."/>
            <person name="Mondo S."/>
            <person name="Nolan M."/>
            <person name="Ohm R."/>
            <person name="Pangilinan J."/>
            <person name="Park H.-J."/>
            <person name="Ramirez L."/>
            <person name="Alfaro M."/>
            <person name="Sun H."/>
            <person name="Tritt A."/>
            <person name="Yoshinaga Y."/>
            <person name="Zwiers L.-H."/>
            <person name="Turgeon B."/>
            <person name="Goodwin S."/>
            <person name="Spatafora J."/>
            <person name="Crous P."/>
            <person name="Grigoriev I."/>
        </authorList>
    </citation>
    <scope>NUCLEOTIDE SEQUENCE</scope>
    <source>
        <strain evidence="2">CBS 379.55</strain>
    </source>
</reference>
<sequence length="269" mass="29747">MGTDDDVVSDEAIDLSGFILFPSLLFLCLPLLFLCLLLLFLCPSLLFLLPTARFGFLRGFGLSFSLLPLDLSGFSVRFGLLPPPFSRFPFLPLSQDLLLSLPFLRRLTLSSFTTQPFLAGNPSLLGNAGLFGCSFFIPPPLLFSSLSCSDRLSLAPLLFLLLVALLQELDEEIPPLTFRFAATLPLLPLSGVLFTHHAIEPRPHFCVLVAGLWEGSWELVTLQDHALKELGELEHRSRAEGLGLHHVRVRLGHDDCAINIDPAPLVHRR</sequence>
<dbReference type="Proteomes" id="UP000800097">
    <property type="component" value="Unassembled WGS sequence"/>
</dbReference>
<accession>A0A6A6JRV3</accession>
<evidence type="ECO:0000313" key="2">
    <source>
        <dbReference type="EMBL" id="KAF2279117.1"/>
    </source>
</evidence>
<feature type="transmembrane region" description="Helical" evidence="1">
    <location>
        <begin position="24"/>
        <end position="48"/>
    </location>
</feature>
<evidence type="ECO:0000313" key="3">
    <source>
        <dbReference type="Proteomes" id="UP000800097"/>
    </source>
</evidence>
<evidence type="ECO:0000256" key="1">
    <source>
        <dbReference type="SAM" id="Phobius"/>
    </source>
</evidence>
<dbReference type="RefSeq" id="XP_033656656.1">
    <property type="nucleotide sequence ID" value="XM_033793921.1"/>
</dbReference>
<dbReference type="EMBL" id="ML986487">
    <property type="protein sequence ID" value="KAF2279117.1"/>
    <property type="molecule type" value="Genomic_DNA"/>
</dbReference>
<keyword evidence="1" id="KW-0472">Membrane</keyword>
<proteinExistence type="predicted"/>
<dbReference type="GeneID" id="54547096"/>
<keyword evidence="3" id="KW-1185">Reference proteome</keyword>
<feature type="transmembrane region" description="Helical" evidence="1">
    <location>
        <begin position="60"/>
        <end position="80"/>
    </location>
</feature>
<name>A0A6A6JRV3_WESOR</name>
<keyword evidence="1" id="KW-1133">Transmembrane helix</keyword>
<gene>
    <name evidence="2" type="ORF">EI97DRAFT_227786</name>
</gene>